<evidence type="ECO:0000256" key="4">
    <source>
        <dbReference type="ARBA" id="ARBA00012173"/>
    </source>
</evidence>
<dbReference type="Pfam" id="PF02910">
    <property type="entry name" value="Succ_DH_flav_C"/>
    <property type="match status" value="1"/>
</dbReference>
<evidence type="ECO:0000259" key="13">
    <source>
        <dbReference type="Pfam" id="PF02910"/>
    </source>
</evidence>
<reference evidence="15" key="1">
    <citation type="journal article" date="2019" name="Int. J. Syst. Evol. Microbiol.">
        <title>The Global Catalogue of Microorganisms (GCM) 10K type strain sequencing project: providing services to taxonomists for standard genome sequencing and annotation.</title>
        <authorList>
            <consortium name="The Broad Institute Genomics Platform"/>
            <consortium name="The Broad Institute Genome Sequencing Center for Infectious Disease"/>
            <person name="Wu L."/>
            <person name="Ma J."/>
        </authorList>
    </citation>
    <scope>NUCLEOTIDE SEQUENCE [LARGE SCALE GENOMIC DNA]</scope>
    <source>
        <strain evidence="15">JCM 16545</strain>
    </source>
</reference>
<dbReference type="Pfam" id="PF00890">
    <property type="entry name" value="FAD_binding_2"/>
    <property type="match status" value="1"/>
</dbReference>
<sequence length="540" mass="59483">MQSDFLVIGSGIAGLSFALRAAEHGTVVILTKGEAIDSNTAWAQGGISAVLNPPLRSDGDNYETHIKDTIDAGAGLCDEGVVRAIIEEGDETIKELVSLGVVFDKEPDDDDRFALGNEGGHSKRRVLHSKDTTGHAIASALIQKAKEHPNITFLEHRFAIDIITTGKLGVVTEDRVLGAYVLDEQSDEVEIFHSDRIVLATGGCGKVYLYTTNPDSSTGDGLAMAWRAGATISNMEFVQFHPTCFYNPAARGAKARSFLVSEAVRGEGGKLINAKGEEFTLDHDPRGSLAPRDIVARAIDHEIKKTGASCVYLDVTHKPKGFMKERFPNIYRTLLGFGLDCEKEPIPVVPAAHYQCGGVNTDANGKTTIRGLFAVGEVACTGLHGANRLASNSLLEGNVVARRALDAMMKSYPPSSPSPSSPKIPEWHIGDATRIDEQVLISHNWDEIRRLMWNYVSIVRTDNRLLRAAHRLRNLRKEVREFYWGFKVNSDILELRNLVTVAALVVDCAIRRKESRGIHYTLDYPERDEKYCKDTELRRF</sequence>
<dbReference type="GO" id="GO:0008734">
    <property type="term" value="F:L-aspartate oxidase activity"/>
    <property type="evidence" value="ECO:0007669"/>
    <property type="project" value="UniProtKB-EC"/>
</dbReference>
<dbReference type="EMBL" id="JBHUJC010000010">
    <property type="protein sequence ID" value="MFD2275499.1"/>
    <property type="molecule type" value="Genomic_DNA"/>
</dbReference>
<comment type="similarity">
    <text evidence="3 11">Belongs to the FAD-dependent oxidoreductase 2 family. NadB subfamily.</text>
</comment>
<dbReference type="EC" id="1.4.3.16" evidence="4 10"/>
<keyword evidence="7 11" id="KW-0274">FAD</keyword>
<evidence type="ECO:0000259" key="12">
    <source>
        <dbReference type="Pfam" id="PF00890"/>
    </source>
</evidence>
<keyword evidence="15" id="KW-1185">Reference proteome</keyword>
<dbReference type="InterPro" id="IPR005288">
    <property type="entry name" value="NadB"/>
</dbReference>
<dbReference type="SUPFAM" id="SSF46977">
    <property type="entry name" value="Succinate dehydrogenase/fumarate reductase flavoprotein C-terminal domain"/>
    <property type="match status" value="1"/>
</dbReference>
<comment type="pathway">
    <text evidence="2 11">Cofactor biosynthesis; NAD(+) biosynthesis; iminoaspartate from L-aspartate (oxidase route): step 1/1.</text>
</comment>
<evidence type="ECO:0000256" key="3">
    <source>
        <dbReference type="ARBA" id="ARBA00008562"/>
    </source>
</evidence>
<dbReference type="PIRSF" id="PIRSF000171">
    <property type="entry name" value="SDHA_APRA_LASPO"/>
    <property type="match status" value="1"/>
</dbReference>
<dbReference type="Gene3D" id="1.20.58.100">
    <property type="entry name" value="Fumarate reductase/succinate dehydrogenase flavoprotein-like, C-terminal domain"/>
    <property type="match status" value="1"/>
</dbReference>
<dbReference type="Gene3D" id="3.50.50.60">
    <property type="entry name" value="FAD/NAD(P)-binding domain"/>
    <property type="match status" value="1"/>
</dbReference>
<keyword evidence="8 11" id="KW-0560">Oxidoreductase</keyword>
<feature type="domain" description="Fumarate reductase/succinate dehydrogenase flavoprotein-like C-terminal" evidence="13">
    <location>
        <begin position="446"/>
        <end position="535"/>
    </location>
</feature>
<dbReference type="PRINTS" id="PR00368">
    <property type="entry name" value="FADPNR"/>
</dbReference>
<feature type="domain" description="FAD-dependent oxidoreductase 2 FAD-binding" evidence="12">
    <location>
        <begin position="4"/>
        <end position="394"/>
    </location>
</feature>
<gene>
    <name evidence="14" type="primary">nadB</name>
    <name evidence="14" type="ORF">ACFSQZ_03365</name>
</gene>
<evidence type="ECO:0000256" key="2">
    <source>
        <dbReference type="ARBA" id="ARBA00004950"/>
    </source>
</evidence>
<dbReference type="InterPro" id="IPR037099">
    <property type="entry name" value="Fum_R/Succ_DH_flav-like_C_sf"/>
</dbReference>
<protein>
    <recommendedName>
        <fullName evidence="4 10">L-aspartate oxidase</fullName>
        <ecNumber evidence="4 10">1.4.3.16</ecNumber>
    </recommendedName>
</protein>
<dbReference type="NCBIfam" id="NF006567">
    <property type="entry name" value="PRK09077.1"/>
    <property type="match status" value="1"/>
</dbReference>
<dbReference type="PANTHER" id="PTHR42716:SF2">
    <property type="entry name" value="L-ASPARTATE OXIDASE, CHLOROPLASTIC"/>
    <property type="match status" value="1"/>
</dbReference>
<evidence type="ECO:0000256" key="9">
    <source>
        <dbReference type="ARBA" id="ARBA00048305"/>
    </source>
</evidence>
<keyword evidence="6 11" id="KW-0662">Pyridine nucleotide biosynthesis</keyword>
<evidence type="ECO:0000256" key="1">
    <source>
        <dbReference type="ARBA" id="ARBA00001974"/>
    </source>
</evidence>
<evidence type="ECO:0000313" key="15">
    <source>
        <dbReference type="Proteomes" id="UP001597297"/>
    </source>
</evidence>
<evidence type="ECO:0000256" key="8">
    <source>
        <dbReference type="ARBA" id="ARBA00023002"/>
    </source>
</evidence>
<name>A0ABW5DZE8_9BACT</name>
<dbReference type="InterPro" id="IPR003953">
    <property type="entry name" value="FAD-dep_OxRdtase_2_FAD-bd"/>
</dbReference>
<keyword evidence="5 11" id="KW-0285">Flavoprotein</keyword>
<evidence type="ECO:0000256" key="5">
    <source>
        <dbReference type="ARBA" id="ARBA00022630"/>
    </source>
</evidence>
<dbReference type="SUPFAM" id="SSF51905">
    <property type="entry name" value="FAD/NAD(P)-binding domain"/>
    <property type="match status" value="1"/>
</dbReference>
<dbReference type="InterPro" id="IPR015939">
    <property type="entry name" value="Fum_Rdtase/Succ_DH_flav-like_C"/>
</dbReference>
<evidence type="ECO:0000256" key="11">
    <source>
        <dbReference type="RuleBase" id="RU362049"/>
    </source>
</evidence>
<dbReference type="InterPro" id="IPR036188">
    <property type="entry name" value="FAD/NAD-bd_sf"/>
</dbReference>
<dbReference type="PANTHER" id="PTHR42716">
    <property type="entry name" value="L-ASPARTATE OXIDASE"/>
    <property type="match status" value="1"/>
</dbReference>
<comment type="subcellular location">
    <subcellularLocation>
        <location evidence="11">Cytoplasm</location>
    </subcellularLocation>
</comment>
<dbReference type="Proteomes" id="UP001597297">
    <property type="component" value="Unassembled WGS sequence"/>
</dbReference>
<proteinExistence type="inferred from homology"/>
<evidence type="ECO:0000256" key="7">
    <source>
        <dbReference type="ARBA" id="ARBA00022827"/>
    </source>
</evidence>
<dbReference type="SUPFAM" id="SSF56425">
    <property type="entry name" value="Succinate dehydrogenase/fumarate reductase flavoprotein, catalytic domain"/>
    <property type="match status" value="1"/>
</dbReference>
<evidence type="ECO:0000256" key="10">
    <source>
        <dbReference type="NCBIfam" id="TIGR00551"/>
    </source>
</evidence>
<dbReference type="InterPro" id="IPR027477">
    <property type="entry name" value="Succ_DH/fumarate_Rdtase_cat_sf"/>
</dbReference>
<comment type="caution">
    <text evidence="14">The sequence shown here is derived from an EMBL/GenBank/DDBJ whole genome shotgun (WGS) entry which is preliminary data.</text>
</comment>
<organism evidence="14 15">
    <name type="scientific">Rubritalea spongiae</name>
    <dbReference type="NCBI Taxonomy" id="430797"/>
    <lineage>
        <taxon>Bacteria</taxon>
        <taxon>Pseudomonadati</taxon>
        <taxon>Verrucomicrobiota</taxon>
        <taxon>Verrucomicrobiia</taxon>
        <taxon>Verrucomicrobiales</taxon>
        <taxon>Rubritaleaceae</taxon>
        <taxon>Rubritalea</taxon>
    </lineage>
</organism>
<evidence type="ECO:0000313" key="14">
    <source>
        <dbReference type="EMBL" id="MFD2275499.1"/>
    </source>
</evidence>
<accession>A0ABW5DZE8</accession>
<dbReference type="PRINTS" id="PR00411">
    <property type="entry name" value="PNDRDTASEI"/>
</dbReference>
<evidence type="ECO:0000256" key="6">
    <source>
        <dbReference type="ARBA" id="ARBA00022642"/>
    </source>
</evidence>
<dbReference type="NCBIfam" id="TIGR00551">
    <property type="entry name" value="nadB"/>
    <property type="match status" value="1"/>
</dbReference>
<comment type="catalytic activity">
    <reaction evidence="9">
        <text>L-aspartate + O2 = iminosuccinate + H2O2</text>
        <dbReference type="Rhea" id="RHEA:25876"/>
        <dbReference type="ChEBI" id="CHEBI:15379"/>
        <dbReference type="ChEBI" id="CHEBI:16240"/>
        <dbReference type="ChEBI" id="CHEBI:29991"/>
        <dbReference type="ChEBI" id="CHEBI:77875"/>
        <dbReference type="EC" id="1.4.3.16"/>
    </reaction>
    <physiologicalReaction direction="left-to-right" evidence="9">
        <dbReference type="Rhea" id="RHEA:25877"/>
    </physiologicalReaction>
</comment>
<comment type="cofactor">
    <cofactor evidence="1 11">
        <name>FAD</name>
        <dbReference type="ChEBI" id="CHEBI:57692"/>
    </cofactor>
</comment>
<dbReference type="Gene3D" id="3.90.700.10">
    <property type="entry name" value="Succinate dehydrogenase/fumarate reductase flavoprotein, catalytic domain"/>
    <property type="match status" value="1"/>
</dbReference>
<comment type="function">
    <text evidence="11">Catalyzes the oxidation of L-aspartate to iminoaspartate.</text>
</comment>
<dbReference type="RefSeq" id="WP_377092719.1">
    <property type="nucleotide sequence ID" value="NZ_JBHSJM010000001.1"/>
</dbReference>